<sequence>MVVESLPSFQGRLMPHGIEKRETRKMKTEVYRESGRCFWSIFDSSIM</sequence>
<proteinExistence type="predicted"/>
<dbReference type="AlphaFoldDB" id="A0A3P6FWP0"/>
<name>A0A3P6FWP0_BRAOL</name>
<evidence type="ECO:0000313" key="1">
    <source>
        <dbReference type="EMBL" id="VDD56900.1"/>
    </source>
</evidence>
<gene>
    <name evidence="1" type="ORF">BOLC8T50129H</name>
</gene>
<accession>A0A3P6FWP0</accession>
<organism evidence="1">
    <name type="scientific">Brassica oleracea</name>
    <name type="common">Wild cabbage</name>
    <dbReference type="NCBI Taxonomy" id="3712"/>
    <lineage>
        <taxon>Eukaryota</taxon>
        <taxon>Viridiplantae</taxon>
        <taxon>Streptophyta</taxon>
        <taxon>Embryophyta</taxon>
        <taxon>Tracheophyta</taxon>
        <taxon>Spermatophyta</taxon>
        <taxon>Magnoliopsida</taxon>
        <taxon>eudicotyledons</taxon>
        <taxon>Gunneridae</taxon>
        <taxon>Pentapetalae</taxon>
        <taxon>rosids</taxon>
        <taxon>malvids</taxon>
        <taxon>Brassicales</taxon>
        <taxon>Brassicaceae</taxon>
        <taxon>Brassiceae</taxon>
        <taxon>Brassica</taxon>
    </lineage>
</organism>
<reference evidence="1" key="1">
    <citation type="submission" date="2018-11" db="EMBL/GenBank/DDBJ databases">
        <authorList>
            <consortium name="Genoscope - CEA"/>
            <person name="William W."/>
        </authorList>
    </citation>
    <scope>NUCLEOTIDE SEQUENCE</scope>
</reference>
<dbReference type="EMBL" id="LR031879">
    <property type="protein sequence ID" value="VDD56900.1"/>
    <property type="molecule type" value="Genomic_DNA"/>
</dbReference>
<protein>
    <submittedName>
        <fullName evidence="1">Uncharacterized protein</fullName>
    </submittedName>
</protein>